<keyword evidence="2" id="KW-1185">Reference proteome</keyword>
<organism evidence="1 2">
    <name type="scientific">Desulfofustis glycolicus DSM 9705</name>
    <dbReference type="NCBI Taxonomy" id="1121409"/>
    <lineage>
        <taxon>Bacteria</taxon>
        <taxon>Pseudomonadati</taxon>
        <taxon>Thermodesulfobacteriota</taxon>
        <taxon>Desulfobulbia</taxon>
        <taxon>Desulfobulbales</taxon>
        <taxon>Desulfocapsaceae</taxon>
        <taxon>Desulfofustis</taxon>
    </lineage>
</organism>
<dbReference type="Proteomes" id="UP000184139">
    <property type="component" value="Unassembled WGS sequence"/>
</dbReference>
<dbReference type="AlphaFoldDB" id="A0A1M5TR30"/>
<feature type="non-terminal residue" evidence="1">
    <location>
        <position position="43"/>
    </location>
</feature>
<evidence type="ECO:0000313" key="2">
    <source>
        <dbReference type="Proteomes" id="UP000184139"/>
    </source>
</evidence>
<reference evidence="1 2" key="1">
    <citation type="submission" date="2016-11" db="EMBL/GenBank/DDBJ databases">
        <authorList>
            <person name="Jaros S."/>
            <person name="Januszkiewicz K."/>
            <person name="Wedrychowicz H."/>
        </authorList>
    </citation>
    <scope>NUCLEOTIDE SEQUENCE [LARGE SCALE GENOMIC DNA]</scope>
    <source>
        <strain evidence="1 2">DSM 9705</strain>
    </source>
</reference>
<proteinExistence type="predicted"/>
<sequence>MRTKKKGASATPPDSPLPALAGKGFRLFLVDNVVVADLDHFLA</sequence>
<dbReference type="EMBL" id="FQXS01000003">
    <property type="protein sequence ID" value="SHH52853.1"/>
    <property type="molecule type" value="Genomic_DNA"/>
</dbReference>
<evidence type="ECO:0000313" key="1">
    <source>
        <dbReference type="EMBL" id="SHH52853.1"/>
    </source>
</evidence>
<protein>
    <submittedName>
        <fullName evidence="1">Uncharacterized protein</fullName>
    </submittedName>
</protein>
<accession>A0A1M5TR30</accession>
<gene>
    <name evidence="1" type="ORF">SAMN02745124_00851</name>
</gene>
<name>A0A1M5TR30_9BACT</name>